<dbReference type="Proteomes" id="UP000246085">
    <property type="component" value="Chromosome BRAD3257"/>
</dbReference>
<evidence type="ECO:0000313" key="1">
    <source>
        <dbReference type="EMBL" id="SPP92791.1"/>
    </source>
</evidence>
<gene>
    <name evidence="1" type="ORF">BRAD3257_1670</name>
</gene>
<dbReference type="EMBL" id="LS398110">
    <property type="protein sequence ID" value="SPP92791.1"/>
    <property type="molecule type" value="Genomic_DNA"/>
</dbReference>
<sequence length="87" mass="9925">MPIDFKLFRKLESLPSSLSSQSRSGSDKVEVLVKLRRGARRPVFVTPRTHIGPRMFSAEITFDDMKRLEVHPSVESMSLGRKLPQID</sequence>
<dbReference type="KEGG" id="bvz:BRAD3257_1670"/>
<dbReference type="AlphaFoldDB" id="A0A2U3PUD9"/>
<reference evidence="1 2" key="1">
    <citation type="submission" date="2018-03" db="EMBL/GenBank/DDBJ databases">
        <authorList>
            <person name="Gully D."/>
        </authorList>
    </citation>
    <scope>NUCLEOTIDE SEQUENCE [LARGE SCALE GENOMIC DNA]</scope>
    <source>
        <strain evidence="1">ORS3257</strain>
    </source>
</reference>
<evidence type="ECO:0000313" key="2">
    <source>
        <dbReference type="Proteomes" id="UP000246085"/>
    </source>
</evidence>
<proteinExistence type="predicted"/>
<name>A0A2U3PUD9_9BRAD</name>
<organism evidence="1 2">
    <name type="scientific">Bradyrhizobium vignae</name>
    <dbReference type="NCBI Taxonomy" id="1549949"/>
    <lineage>
        <taxon>Bacteria</taxon>
        <taxon>Pseudomonadati</taxon>
        <taxon>Pseudomonadota</taxon>
        <taxon>Alphaproteobacteria</taxon>
        <taxon>Hyphomicrobiales</taxon>
        <taxon>Nitrobacteraceae</taxon>
        <taxon>Bradyrhizobium</taxon>
    </lineage>
</organism>
<protein>
    <submittedName>
        <fullName evidence="1">Uncharacterized protein</fullName>
    </submittedName>
</protein>
<accession>A0A2U3PUD9</accession>